<evidence type="ECO:0000313" key="3">
    <source>
        <dbReference type="Proteomes" id="UP000199013"/>
    </source>
</evidence>
<protein>
    <submittedName>
        <fullName evidence="2">Uncharacterized protein</fullName>
    </submittedName>
</protein>
<proteinExistence type="predicted"/>
<sequence length="144" mass="15420">MPGVRPYEHGVTITLPRATAIYGHALHPLYTARKSRSRPVEEGQDPESRPPVTVVPAYREAAVIGTRLDELILDGLIRNGRPDPLEINIVADEPATADSHRTWLSAGFGIFSSGSDPPGDQNPNGRSSPASSPPPAKLAVNRTL</sequence>
<organism evidence="2 3">
    <name type="scientific">Candidatus Protofrankia californiensis</name>
    <dbReference type="NCBI Taxonomy" id="1839754"/>
    <lineage>
        <taxon>Bacteria</taxon>
        <taxon>Bacillati</taxon>
        <taxon>Actinomycetota</taxon>
        <taxon>Actinomycetes</taxon>
        <taxon>Frankiales</taxon>
        <taxon>Frankiaceae</taxon>
        <taxon>Protofrankia</taxon>
    </lineage>
</organism>
<keyword evidence="3" id="KW-1185">Reference proteome</keyword>
<evidence type="ECO:0000256" key="1">
    <source>
        <dbReference type="SAM" id="MobiDB-lite"/>
    </source>
</evidence>
<evidence type="ECO:0000313" key="2">
    <source>
        <dbReference type="EMBL" id="SBW19267.1"/>
    </source>
</evidence>
<dbReference type="AlphaFoldDB" id="A0A1C3NV04"/>
<dbReference type="EMBL" id="FLUV01000478">
    <property type="protein sequence ID" value="SBW19267.1"/>
    <property type="molecule type" value="Genomic_DNA"/>
</dbReference>
<accession>A0A1C3NV04</accession>
<feature type="region of interest" description="Disordered" evidence="1">
    <location>
        <begin position="33"/>
        <end position="54"/>
    </location>
</feature>
<gene>
    <name evidence="2" type="ORF">FDG2_1143</name>
</gene>
<feature type="region of interest" description="Disordered" evidence="1">
    <location>
        <begin position="108"/>
        <end position="144"/>
    </location>
</feature>
<reference evidence="3" key="1">
    <citation type="submission" date="2016-02" db="EMBL/GenBank/DDBJ databases">
        <authorList>
            <person name="Wibberg D."/>
        </authorList>
    </citation>
    <scope>NUCLEOTIDE SEQUENCE [LARGE SCALE GENOMIC DNA]</scope>
</reference>
<name>A0A1C3NV04_9ACTN</name>
<dbReference type="Proteomes" id="UP000199013">
    <property type="component" value="Unassembled WGS sequence"/>
</dbReference>